<gene>
    <name evidence="2" type="ORF">M514_00519</name>
</gene>
<accession>A0A085NRM0</accession>
<sequence>PNFNDIPYRCVVDSSLTLQEAVRSCVSFWYLLFLHHSSIGYGFWLISESEHCFNTVGTSFTTAMSGKDPRPRRKKTVKKAVPVAQDEFISIEDKKIDNQECSSPLTPPPVLSVQSEEPTVIHETMPILEAEETNVAEPAITVASDSSVPPVGNPTDVGFSFSLPPVETNPLYWDKATLQRWLKHIPVFGKIILPTAIKYHLNGESFMICNVEEFAAQMRSDDAVKASQIGRFLRQCVRQWPRQEHPEGPSTSKVTKYHQRCS</sequence>
<evidence type="ECO:0000256" key="1">
    <source>
        <dbReference type="SAM" id="MobiDB-lite"/>
    </source>
</evidence>
<evidence type="ECO:0000313" key="2">
    <source>
        <dbReference type="EMBL" id="KFD72116.1"/>
    </source>
</evidence>
<proteinExistence type="predicted"/>
<evidence type="ECO:0008006" key="3">
    <source>
        <dbReference type="Google" id="ProtNLM"/>
    </source>
</evidence>
<feature type="non-terminal residue" evidence="2">
    <location>
        <position position="1"/>
    </location>
</feature>
<feature type="region of interest" description="Disordered" evidence="1">
    <location>
        <begin position="241"/>
        <end position="262"/>
    </location>
</feature>
<reference evidence="2" key="1">
    <citation type="journal article" date="2014" name="Nat. Genet.">
        <title>Genome and transcriptome of the porcine whipworm Trichuris suis.</title>
        <authorList>
            <person name="Jex A.R."/>
            <person name="Nejsum P."/>
            <person name="Schwarz E.M."/>
            <person name="Hu L."/>
            <person name="Young N.D."/>
            <person name="Hall R.S."/>
            <person name="Korhonen P.K."/>
            <person name="Liao S."/>
            <person name="Thamsborg S."/>
            <person name="Xia J."/>
            <person name="Xu P."/>
            <person name="Wang S."/>
            <person name="Scheerlinck J.P."/>
            <person name="Hofmann A."/>
            <person name="Sternberg P.W."/>
            <person name="Wang J."/>
            <person name="Gasser R.B."/>
        </authorList>
    </citation>
    <scope>NUCLEOTIDE SEQUENCE [LARGE SCALE GENOMIC DNA]</scope>
    <source>
        <strain evidence="2">DCEP-RM93F</strain>
    </source>
</reference>
<dbReference type="EMBL" id="KL367479">
    <property type="protein sequence ID" value="KFD72116.1"/>
    <property type="molecule type" value="Genomic_DNA"/>
</dbReference>
<organism evidence="2">
    <name type="scientific">Trichuris suis</name>
    <name type="common">pig whipworm</name>
    <dbReference type="NCBI Taxonomy" id="68888"/>
    <lineage>
        <taxon>Eukaryota</taxon>
        <taxon>Metazoa</taxon>
        <taxon>Ecdysozoa</taxon>
        <taxon>Nematoda</taxon>
        <taxon>Enoplea</taxon>
        <taxon>Dorylaimia</taxon>
        <taxon>Trichinellida</taxon>
        <taxon>Trichuridae</taxon>
        <taxon>Trichuris</taxon>
    </lineage>
</organism>
<name>A0A085NRM0_9BILA</name>
<dbReference type="Proteomes" id="UP000030758">
    <property type="component" value="Unassembled WGS sequence"/>
</dbReference>
<dbReference type="AlphaFoldDB" id="A0A085NRM0"/>
<protein>
    <recommendedName>
        <fullName evidence="3">PNT domain-containing protein</fullName>
    </recommendedName>
</protein>